<evidence type="ECO:0000259" key="6">
    <source>
        <dbReference type="PROSITE" id="PS50110"/>
    </source>
</evidence>
<feature type="modified residue" description="4-aspartylphosphate" evidence="4">
    <location>
        <position position="72"/>
    </location>
</feature>
<keyword evidence="1" id="KW-0805">Transcription regulation</keyword>
<keyword evidence="2" id="KW-0238">DNA-binding</keyword>
<dbReference type="PROSITE" id="PS01124">
    <property type="entry name" value="HTH_ARAC_FAMILY_2"/>
    <property type="match status" value="1"/>
</dbReference>
<feature type="domain" description="HTH araC/xylS-type" evidence="5">
    <location>
        <begin position="422"/>
        <end position="521"/>
    </location>
</feature>
<dbReference type="SMART" id="SM00342">
    <property type="entry name" value="HTH_ARAC"/>
    <property type="match status" value="1"/>
</dbReference>
<dbReference type="GO" id="GO:0043565">
    <property type="term" value="F:sequence-specific DNA binding"/>
    <property type="evidence" value="ECO:0007669"/>
    <property type="project" value="InterPro"/>
</dbReference>
<dbReference type="SUPFAM" id="SSF52172">
    <property type="entry name" value="CheY-like"/>
    <property type="match status" value="1"/>
</dbReference>
<comment type="caution">
    <text evidence="7">The sequence shown here is derived from an EMBL/GenBank/DDBJ whole genome shotgun (WGS) entry which is preliminary data.</text>
</comment>
<feature type="domain" description="Response regulatory" evidence="6">
    <location>
        <begin position="20"/>
        <end position="137"/>
    </location>
</feature>
<dbReference type="CDD" id="cd17536">
    <property type="entry name" value="REC_YesN-like"/>
    <property type="match status" value="1"/>
</dbReference>
<evidence type="ECO:0000256" key="3">
    <source>
        <dbReference type="ARBA" id="ARBA00023163"/>
    </source>
</evidence>
<dbReference type="GO" id="GO:0000160">
    <property type="term" value="P:phosphorelay signal transduction system"/>
    <property type="evidence" value="ECO:0007669"/>
    <property type="project" value="InterPro"/>
</dbReference>
<keyword evidence="8" id="KW-1185">Reference proteome</keyword>
<dbReference type="AlphaFoldDB" id="A0A5C4T0C8"/>
<dbReference type="SMART" id="SM00448">
    <property type="entry name" value="REC"/>
    <property type="match status" value="1"/>
</dbReference>
<reference evidence="7 8" key="1">
    <citation type="submission" date="2019-05" db="EMBL/GenBank/DDBJ databases">
        <title>We sequenced the genome of Paenibacillus hemerocallicola KCTC 33185 for further insight into its adaptation and study the phylogeny of Paenibacillus.</title>
        <authorList>
            <person name="Narsing Rao M.P."/>
        </authorList>
    </citation>
    <scope>NUCLEOTIDE SEQUENCE [LARGE SCALE GENOMIC DNA]</scope>
    <source>
        <strain evidence="7 8">KCTC 33185</strain>
    </source>
</reference>
<evidence type="ECO:0000256" key="2">
    <source>
        <dbReference type="ARBA" id="ARBA00023125"/>
    </source>
</evidence>
<dbReference type="PANTHER" id="PTHR43280:SF2">
    <property type="entry name" value="HTH-TYPE TRANSCRIPTIONAL REGULATOR EXSA"/>
    <property type="match status" value="1"/>
</dbReference>
<dbReference type="OrthoDB" id="342399at2"/>
<dbReference type="InterPro" id="IPR001789">
    <property type="entry name" value="Sig_transdc_resp-reg_receiver"/>
</dbReference>
<dbReference type="InterPro" id="IPR020449">
    <property type="entry name" value="Tscrpt_reg_AraC-type_HTH"/>
</dbReference>
<evidence type="ECO:0000313" key="8">
    <source>
        <dbReference type="Proteomes" id="UP000307943"/>
    </source>
</evidence>
<evidence type="ECO:0000256" key="1">
    <source>
        <dbReference type="ARBA" id="ARBA00023015"/>
    </source>
</evidence>
<dbReference type="Gene3D" id="3.40.50.2300">
    <property type="match status" value="1"/>
</dbReference>
<accession>A0A5C4T0C8</accession>
<dbReference type="GO" id="GO:0003700">
    <property type="term" value="F:DNA-binding transcription factor activity"/>
    <property type="evidence" value="ECO:0007669"/>
    <property type="project" value="InterPro"/>
</dbReference>
<dbReference type="Pfam" id="PF12833">
    <property type="entry name" value="HTH_18"/>
    <property type="match status" value="1"/>
</dbReference>
<dbReference type="EMBL" id="VDCQ01000059">
    <property type="protein sequence ID" value="TNJ62444.1"/>
    <property type="molecule type" value="Genomic_DNA"/>
</dbReference>
<keyword evidence="4" id="KW-0597">Phosphoprotein</keyword>
<dbReference type="Gene3D" id="1.10.10.60">
    <property type="entry name" value="Homeodomain-like"/>
    <property type="match status" value="2"/>
</dbReference>
<dbReference type="Pfam" id="PF00072">
    <property type="entry name" value="Response_reg"/>
    <property type="match status" value="1"/>
</dbReference>
<dbReference type="PANTHER" id="PTHR43280">
    <property type="entry name" value="ARAC-FAMILY TRANSCRIPTIONAL REGULATOR"/>
    <property type="match status" value="1"/>
</dbReference>
<gene>
    <name evidence="7" type="ORF">FE784_30745</name>
</gene>
<evidence type="ECO:0000256" key="4">
    <source>
        <dbReference type="PROSITE-ProRule" id="PRU00169"/>
    </source>
</evidence>
<organism evidence="7 8">
    <name type="scientific">Paenibacillus hemerocallicola</name>
    <dbReference type="NCBI Taxonomy" id="1172614"/>
    <lineage>
        <taxon>Bacteria</taxon>
        <taxon>Bacillati</taxon>
        <taxon>Bacillota</taxon>
        <taxon>Bacilli</taxon>
        <taxon>Bacillales</taxon>
        <taxon>Paenibacillaceae</taxon>
        <taxon>Paenibacillus</taxon>
    </lineage>
</organism>
<sequence length="524" mass="59141">MSHERQSGRESSTKAGTRMNVLIVDDQRLSRAGLVKMIEWEKLGLTPAGECANGRDALERIGDAEADIVITDVRMPIMNGLELIEKAKEQYPDIAYVVVSGYDDFQYVRKSIQLTVADYLLKPVDPGELNELLAGLVRRGEERHRKAEADLLRWREQFFHFLLEGAYGETGSKLISEFAEIRFADPEDRFVAAVFESRLDKPAVYETLRPLADRLAVCVLRIRGVYLLIAAAPSLVAGDIASELKRLADSSREIARISIGNAAEGIIKVKETVGQAFDAYTIRTSRKADRADEPATFESLEAETADFVPLSAAWEQEWAFHLRQGNRRAALDKLDELLDIGHSAHPDIVDGSYHYVLLRGARELYEAGLIREPDFLEACRIARSLPSIVSLDDKQRTVTDFFRNRLKETDSENAMETRLAVEKAKAYIDTHYCQTINLSELAQNSYMSPGYFSSLFRQHTGRNFLDYVAHLRIEHAKSLLAADPSRKIADVALQCGYQDLKYFRKLFKRHTGITPVSYKEDAAR</sequence>
<protein>
    <submittedName>
        <fullName evidence="7">Response regulator</fullName>
    </submittedName>
</protein>
<dbReference type="InterPro" id="IPR009057">
    <property type="entry name" value="Homeodomain-like_sf"/>
</dbReference>
<dbReference type="InterPro" id="IPR018062">
    <property type="entry name" value="HTH_AraC-typ_CS"/>
</dbReference>
<dbReference type="InterPro" id="IPR018060">
    <property type="entry name" value="HTH_AraC"/>
</dbReference>
<dbReference type="PROSITE" id="PS00041">
    <property type="entry name" value="HTH_ARAC_FAMILY_1"/>
    <property type="match status" value="1"/>
</dbReference>
<dbReference type="SUPFAM" id="SSF46689">
    <property type="entry name" value="Homeodomain-like"/>
    <property type="match status" value="2"/>
</dbReference>
<dbReference type="PROSITE" id="PS50110">
    <property type="entry name" value="RESPONSE_REGULATORY"/>
    <property type="match status" value="1"/>
</dbReference>
<dbReference type="PRINTS" id="PR00032">
    <property type="entry name" value="HTHARAC"/>
</dbReference>
<evidence type="ECO:0000259" key="5">
    <source>
        <dbReference type="PROSITE" id="PS01124"/>
    </source>
</evidence>
<dbReference type="InterPro" id="IPR011006">
    <property type="entry name" value="CheY-like_superfamily"/>
</dbReference>
<evidence type="ECO:0000313" key="7">
    <source>
        <dbReference type="EMBL" id="TNJ62444.1"/>
    </source>
</evidence>
<proteinExistence type="predicted"/>
<name>A0A5C4T0C8_9BACL</name>
<keyword evidence="3" id="KW-0804">Transcription</keyword>
<dbReference type="Proteomes" id="UP000307943">
    <property type="component" value="Unassembled WGS sequence"/>
</dbReference>